<protein>
    <submittedName>
        <fullName evidence="5">Eukaryotic translation initiation factor 3 subunit E</fullName>
    </submittedName>
</protein>
<evidence type="ECO:0000313" key="6">
    <source>
        <dbReference type="Proteomes" id="UP000748756"/>
    </source>
</evidence>
<evidence type="ECO:0000259" key="4">
    <source>
        <dbReference type="PROSITE" id="PS50250"/>
    </source>
</evidence>
<dbReference type="InterPro" id="IPR016650">
    <property type="entry name" value="eIF3e"/>
</dbReference>
<dbReference type="OrthoDB" id="417252at2759"/>
<dbReference type="PANTHER" id="PTHR10317">
    <property type="entry name" value="EUKARYOTIC TRANSLATION INITIATION FACTOR 3 SUBUNIT E"/>
    <property type="match status" value="1"/>
</dbReference>
<keyword evidence="2 5" id="KW-0396">Initiation factor</keyword>
<keyword evidence="1" id="KW-0963">Cytoplasm</keyword>
<gene>
    <name evidence="5" type="primary">INT6_3</name>
    <name evidence="5" type="ORF">BG015_003507</name>
</gene>
<dbReference type="SUPFAM" id="SSF46785">
    <property type="entry name" value="Winged helix' DNA-binding domain"/>
    <property type="match status" value="1"/>
</dbReference>
<keyword evidence="3" id="KW-0648">Protein biosynthesis</keyword>
<dbReference type="AlphaFoldDB" id="A0A9P5VDC5"/>
<dbReference type="GO" id="GO:0003743">
    <property type="term" value="F:translation initiation factor activity"/>
    <property type="evidence" value="ECO:0007669"/>
    <property type="project" value="UniProtKB-KW"/>
</dbReference>
<sequence>MILTVYTFAQFQYSGGNYGGSADRLYYYRVLPAYINAIQTSCPWILRYLTAVMMVNKRRKNFLKALYKDPITEFVEALSIELDFELVKKKLAECEDVLENDSFLVSIQQEFIQSARFLISETYYRIHQKIVIAELSQTLNMSKEDGEKWIVNLIQDTRVDAKICYQENAVLMNNNIQSVYRQIIEKTERAVVSVAGVGDFD</sequence>
<evidence type="ECO:0000256" key="3">
    <source>
        <dbReference type="ARBA" id="ARBA00022917"/>
    </source>
</evidence>
<accession>A0A9P5VDC5</accession>
<proteinExistence type="predicted"/>
<dbReference type="InterPro" id="IPR036390">
    <property type="entry name" value="WH_DNA-bd_sf"/>
</dbReference>
<dbReference type="Proteomes" id="UP000748756">
    <property type="component" value="Unassembled WGS sequence"/>
</dbReference>
<feature type="domain" description="PCI" evidence="4">
    <location>
        <begin position="1"/>
        <end position="177"/>
    </location>
</feature>
<dbReference type="PROSITE" id="PS50250">
    <property type="entry name" value="PCI"/>
    <property type="match status" value="1"/>
</dbReference>
<keyword evidence="6" id="KW-1185">Reference proteome</keyword>
<organism evidence="5 6">
    <name type="scientific">Linnemannia schmuckeri</name>
    <dbReference type="NCBI Taxonomy" id="64567"/>
    <lineage>
        <taxon>Eukaryota</taxon>
        <taxon>Fungi</taxon>
        <taxon>Fungi incertae sedis</taxon>
        <taxon>Mucoromycota</taxon>
        <taxon>Mortierellomycotina</taxon>
        <taxon>Mortierellomycetes</taxon>
        <taxon>Mortierellales</taxon>
        <taxon>Mortierellaceae</taxon>
        <taxon>Linnemannia</taxon>
    </lineage>
</organism>
<reference evidence="5" key="1">
    <citation type="journal article" date="2020" name="Fungal Divers.">
        <title>Resolving the Mortierellaceae phylogeny through synthesis of multi-gene phylogenetics and phylogenomics.</title>
        <authorList>
            <person name="Vandepol N."/>
            <person name="Liber J."/>
            <person name="Desiro A."/>
            <person name="Na H."/>
            <person name="Kennedy M."/>
            <person name="Barry K."/>
            <person name="Grigoriev I.V."/>
            <person name="Miller A.N."/>
            <person name="O'Donnell K."/>
            <person name="Stajich J.E."/>
            <person name="Bonito G."/>
        </authorList>
    </citation>
    <scope>NUCLEOTIDE SEQUENCE</scope>
    <source>
        <strain evidence="5">NRRL 6426</strain>
    </source>
</reference>
<evidence type="ECO:0000256" key="2">
    <source>
        <dbReference type="ARBA" id="ARBA00022540"/>
    </source>
</evidence>
<dbReference type="Pfam" id="PF01399">
    <property type="entry name" value="PCI"/>
    <property type="match status" value="1"/>
</dbReference>
<evidence type="ECO:0000256" key="1">
    <source>
        <dbReference type="ARBA" id="ARBA00022490"/>
    </source>
</evidence>
<evidence type="ECO:0000313" key="5">
    <source>
        <dbReference type="EMBL" id="KAF9153388.1"/>
    </source>
</evidence>
<comment type="caution">
    <text evidence="5">The sequence shown here is derived from an EMBL/GenBank/DDBJ whole genome shotgun (WGS) entry which is preliminary data.</text>
</comment>
<dbReference type="InterPro" id="IPR000717">
    <property type="entry name" value="PCI_dom"/>
</dbReference>
<name>A0A9P5VDC5_9FUNG</name>
<dbReference type="EMBL" id="JAAAUQ010000178">
    <property type="protein sequence ID" value="KAF9153388.1"/>
    <property type="molecule type" value="Genomic_DNA"/>
</dbReference>
<dbReference type="GO" id="GO:0005852">
    <property type="term" value="C:eukaryotic translation initiation factor 3 complex"/>
    <property type="evidence" value="ECO:0007669"/>
    <property type="project" value="InterPro"/>
</dbReference>